<evidence type="ECO:0000313" key="2">
    <source>
        <dbReference type="EMBL" id="GMI26444.1"/>
    </source>
</evidence>
<comment type="caution">
    <text evidence="2">The sequence shown here is derived from an EMBL/GenBank/DDBJ whole genome shotgun (WGS) entry which is preliminary data.</text>
</comment>
<dbReference type="EMBL" id="BRYA01000630">
    <property type="protein sequence ID" value="GMI26444.1"/>
    <property type="molecule type" value="Genomic_DNA"/>
</dbReference>
<proteinExistence type="predicted"/>
<feature type="compositionally biased region" description="Low complexity" evidence="1">
    <location>
        <begin position="17"/>
        <end position="35"/>
    </location>
</feature>
<feature type="compositionally biased region" description="Gly residues" evidence="1">
    <location>
        <begin position="248"/>
        <end position="264"/>
    </location>
</feature>
<evidence type="ECO:0000313" key="3">
    <source>
        <dbReference type="Proteomes" id="UP001165065"/>
    </source>
</evidence>
<protein>
    <submittedName>
        <fullName evidence="2">Uncharacterized protein</fullName>
    </submittedName>
</protein>
<feature type="compositionally biased region" description="Basic and acidic residues" evidence="1">
    <location>
        <begin position="275"/>
        <end position="289"/>
    </location>
</feature>
<sequence length="349" mass="37887">MFKKRKLNKSSKSFRATTITTTNTSTNTNTNNDTNDTAEDSVLSTLKSTSYRRKVLSKTSKGVSSTSLLKSSSSLNPSLNQGLGTGDDDMIMNRSLGERLKDNFGGGGGETENNVMEMKHDKAMREYIMQGMIGRGMESEALAMASEVGVGGDVGGGSDILGAQSSMRSKKDVFADLKGDLYTRSNDQGRGDGDDLAPGGAILGGTGIAEVILPKKVREKNVEDTRATIIEKERKRKERKERKEENGVGVGVGGGGGEGGGPGGSYNSNFKKHRQDWYENDVVRNRDSGKSTSASGDNTSKEDRADDGRKGFRRGEGGEGEGRRERKIDRDSQFVRQFMNRTKESRYKK</sequence>
<name>A0A9W7FZN4_9STRA</name>
<keyword evidence="3" id="KW-1185">Reference proteome</keyword>
<accession>A0A9W7FZN4</accession>
<reference evidence="3" key="1">
    <citation type="journal article" date="2023" name="Commun. Biol.">
        <title>Genome analysis of Parmales, the sister group of diatoms, reveals the evolutionary specialization of diatoms from phago-mixotrophs to photoautotrophs.</title>
        <authorList>
            <person name="Ban H."/>
            <person name="Sato S."/>
            <person name="Yoshikawa S."/>
            <person name="Yamada K."/>
            <person name="Nakamura Y."/>
            <person name="Ichinomiya M."/>
            <person name="Sato N."/>
            <person name="Blanc-Mathieu R."/>
            <person name="Endo H."/>
            <person name="Kuwata A."/>
            <person name="Ogata H."/>
        </authorList>
    </citation>
    <scope>NUCLEOTIDE SEQUENCE [LARGE SCALE GENOMIC DNA]</scope>
</reference>
<organism evidence="2 3">
    <name type="scientific">Triparma columacea</name>
    <dbReference type="NCBI Taxonomy" id="722753"/>
    <lineage>
        <taxon>Eukaryota</taxon>
        <taxon>Sar</taxon>
        <taxon>Stramenopiles</taxon>
        <taxon>Ochrophyta</taxon>
        <taxon>Bolidophyceae</taxon>
        <taxon>Parmales</taxon>
        <taxon>Triparmaceae</taxon>
        <taxon>Triparma</taxon>
    </lineage>
</organism>
<dbReference type="Proteomes" id="UP001165065">
    <property type="component" value="Unassembled WGS sequence"/>
</dbReference>
<feature type="region of interest" description="Disordered" evidence="1">
    <location>
        <begin position="233"/>
        <end position="349"/>
    </location>
</feature>
<feature type="compositionally biased region" description="Basic and acidic residues" evidence="1">
    <location>
        <begin position="299"/>
        <end position="333"/>
    </location>
</feature>
<feature type="region of interest" description="Disordered" evidence="1">
    <location>
        <begin position="1"/>
        <end position="39"/>
    </location>
</feature>
<gene>
    <name evidence="2" type="ORF">TrCOL_g1033</name>
</gene>
<feature type="region of interest" description="Disordered" evidence="1">
    <location>
        <begin position="59"/>
        <end position="87"/>
    </location>
</feature>
<dbReference type="AlphaFoldDB" id="A0A9W7FZN4"/>
<feature type="compositionally biased region" description="Low complexity" evidence="1">
    <location>
        <begin position="59"/>
        <end position="75"/>
    </location>
</feature>
<evidence type="ECO:0000256" key="1">
    <source>
        <dbReference type="SAM" id="MobiDB-lite"/>
    </source>
</evidence>